<evidence type="ECO:0000259" key="3">
    <source>
        <dbReference type="Pfam" id="PF18676"/>
    </source>
</evidence>
<evidence type="ECO:0000313" key="6">
    <source>
        <dbReference type="Proteomes" id="UP000182248"/>
    </source>
</evidence>
<dbReference type="Gene3D" id="2.60.40.1080">
    <property type="match status" value="1"/>
</dbReference>
<dbReference type="InterPro" id="IPR041286">
    <property type="entry name" value="MBG_2"/>
</dbReference>
<dbReference type="Pfam" id="PF18676">
    <property type="entry name" value="MBG_2"/>
    <property type="match status" value="2"/>
</dbReference>
<dbReference type="InterPro" id="IPR041248">
    <property type="entry name" value="YDG"/>
</dbReference>
<organism evidence="5 6">
    <name type="scientific">Sinomicrobium oceani</name>
    <dbReference type="NCBI Taxonomy" id="1150368"/>
    <lineage>
        <taxon>Bacteria</taxon>
        <taxon>Pseudomonadati</taxon>
        <taxon>Bacteroidota</taxon>
        <taxon>Flavobacteriia</taxon>
        <taxon>Flavobacteriales</taxon>
        <taxon>Flavobacteriaceae</taxon>
        <taxon>Sinomicrobium</taxon>
    </lineage>
</organism>
<accession>A0A1K1RH33</accession>
<feature type="domain" description="YDG" evidence="2">
    <location>
        <begin position="158"/>
        <end position="241"/>
    </location>
</feature>
<dbReference type="Pfam" id="PF18657">
    <property type="entry name" value="YDG"/>
    <property type="match status" value="1"/>
</dbReference>
<dbReference type="NCBIfam" id="TIGR04183">
    <property type="entry name" value="Por_Secre_tail"/>
    <property type="match status" value="1"/>
</dbReference>
<dbReference type="InterPro" id="IPR026444">
    <property type="entry name" value="Secre_tail"/>
</dbReference>
<dbReference type="OrthoDB" id="9805017at2"/>
<keyword evidence="6" id="KW-1185">Reference proteome</keyword>
<proteinExistence type="predicted"/>
<name>A0A1K1RH33_9FLAO</name>
<dbReference type="AlphaFoldDB" id="A0A1K1RH33"/>
<dbReference type="InterPro" id="IPR008964">
    <property type="entry name" value="Invasin/intimin_cell_adhesion"/>
</dbReference>
<reference evidence="5 6" key="1">
    <citation type="submission" date="2016-11" db="EMBL/GenBank/DDBJ databases">
        <authorList>
            <person name="Jaros S."/>
            <person name="Januszkiewicz K."/>
            <person name="Wedrychowicz H."/>
        </authorList>
    </citation>
    <scope>NUCLEOTIDE SEQUENCE [LARGE SCALE GENOMIC DNA]</scope>
    <source>
        <strain evidence="5 6">CGMCC 1.12145</strain>
    </source>
</reference>
<dbReference type="Pfam" id="PF18962">
    <property type="entry name" value="Por_Secre_tail"/>
    <property type="match status" value="1"/>
</dbReference>
<feature type="domain" description="MBG" evidence="3">
    <location>
        <begin position="1"/>
        <end position="70"/>
    </location>
</feature>
<feature type="non-terminal residue" evidence="5">
    <location>
        <position position="1"/>
    </location>
</feature>
<evidence type="ECO:0000259" key="2">
    <source>
        <dbReference type="Pfam" id="PF18657"/>
    </source>
</evidence>
<protein>
    <submittedName>
        <fullName evidence="5">Por secretion system C-terminal sorting domain-containing protein</fullName>
    </submittedName>
</protein>
<dbReference type="Gene3D" id="3.30.160.710">
    <property type="match status" value="2"/>
</dbReference>
<feature type="domain" description="Secretion system C-terminal sorting" evidence="4">
    <location>
        <begin position="590"/>
        <end position="665"/>
    </location>
</feature>
<keyword evidence="1" id="KW-0732">Signal</keyword>
<feature type="domain" description="MBG" evidence="3">
    <location>
        <begin position="77"/>
        <end position="149"/>
    </location>
</feature>
<evidence type="ECO:0000256" key="1">
    <source>
        <dbReference type="ARBA" id="ARBA00022729"/>
    </source>
</evidence>
<gene>
    <name evidence="5" type="ORF">SAMN02927921_03539</name>
</gene>
<evidence type="ECO:0000259" key="4">
    <source>
        <dbReference type="Pfam" id="PF18962"/>
    </source>
</evidence>
<dbReference type="SUPFAM" id="SSF49373">
    <property type="entry name" value="Invasin/intimin cell-adhesion fragments"/>
    <property type="match status" value="1"/>
</dbReference>
<sequence>TAEDKTKVYGEEDPAFTVSYTGFVNGDEETSLGGTLDITREPGEDVDTYAITASGYTSGNYTISYTAGTLEITPAALMVTAEDKTKVYGEEDPAFTVSYTGFVNGDEEAALGGTLDITREPGEDVDTYAITASGYTSDNYTISYTAGVLEITHRVVTISFAAGAEITKTYDGTVSAHIEASDLAFASGDVVNGDNVFITLATGTGTYDTEDAGEDKEVTLLLDEISLTGTDAGNYTLGNTTAIQGNVGRILPAEISDITFPDGTFVYDGTIKSLYIEGTLPEGTSVQYTDNTRIDAGVQTAVAVITGADYVTVELSAVLTIEKASQQLTFPPVADREDTDPDFQLDAMSDSGLPVSYTYSYTSEDPAATVTEEGMVTLLSSGEITITAHQEGNENYLPAVPVSRTLTIYSANAAISSLEINGTVYDKPGSEIYYLVDCGDTESQNQVYIRTSDPNAVVTPGRSFVIDTPRAGIYTQVVTVTSQDGQQSEQYTITVERRFAFADIVEQKFNNVLIVNNNPQTNGGYRFVKYEWFKDGTFIGSGQYYSAGDDASDSLDPNALYSVQVTTEEGEVLTACASAVILEASATMKVWPNPVLSGEMLHLLADLSQAELSSLSVKVYNQSGREVMRMSSKDKETKISLPRLPGVYLVQCQTNQRTKTFKIIVK</sequence>
<evidence type="ECO:0000313" key="5">
    <source>
        <dbReference type="EMBL" id="SFW71249.1"/>
    </source>
</evidence>
<dbReference type="EMBL" id="FPJE01000025">
    <property type="protein sequence ID" value="SFW71249.1"/>
    <property type="molecule type" value="Genomic_DNA"/>
</dbReference>
<dbReference type="STRING" id="1150368.SAMN02927921_03539"/>
<dbReference type="Proteomes" id="UP000182248">
    <property type="component" value="Unassembled WGS sequence"/>
</dbReference>
<dbReference type="RefSeq" id="WP_139276296.1">
    <property type="nucleotide sequence ID" value="NZ_FPJE01000025.1"/>
</dbReference>